<evidence type="ECO:0000313" key="12">
    <source>
        <dbReference type="Proteomes" id="UP000515163"/>
    </source>
</evidence>
<feature type="region of interest" description="Disordered" evidence="10">
    <location>
        <begin position="1"/>
        <end position="63"/>
    </location>
</feature>
<evidence type="ECO:0000256" key="8">
    <source>
        <dbReference type="ARBA" id="ARBA00037720"/>
    </source>
</evidence>
<keyword evidence="6 9" id="KW-0472">Membrane</keyword>
<protein>
    <recommendedName>
        <fullName evidence="9">Protein YIPF</fullName>
    </recommendedName>
</protein>
<evidence type="ECO:0000256" key="9">
    <source>
        <dbReference type="RuleBase" id="RU361264"/>
    </source>
</evidence>
<sequence length="260" mass="29169">MAATSVPLHHPSSNADLSYETQPDEFAFTSPVTQDSSAYTGSIETQDSELGEGKKSGQSEGPSSIYSQILSRKGFEWLLEVDDAEENDFNKPLLEELDIDVQDIYYKVRCVLFPLPSLGFKRDVLRDSPDFWGPLFVVLLYAMLALYGQFRVVSWIITIWLSGSLIIFLLARVLGGEVNYSQCLGVIGYSIIPLVLTALALPLARYFPMLEFLIKAFGVVWASYSAGSLLIQEELKTKRPLLLYPILLLYIYFFSLYTGV</sequence>
<proteinExistence type="inferred from homology"/>
<dbReference type="PANTHER" id="PTHR21236">
    <property type="entry name" value="GOLGI MEMBRANE PROTEIN YIP1"/>
    <property type="match status" value="1"/>
</dbReference>
<evidence type="ECO:0000256" key="4">
    <source>
        <dbReference type="ARBA" id="ARBA00022989"/>
    </source>
</evidence>
<evidence type="ECO:0000256" key="10">
    <source>
        <dbReference type="SAM" id="MobiDB-lite"/>
    </source>
</evidence>
<evidence type="ECO:0000259" key="11">
    <source>
        <dbReference type="Pfam" id="PF04893"/>
    </source>
</evidence>
<evidence type="ECO:0000256" key="3">
    <source>
        <dbReference type="ARBA" id="ARBA00022692"/>
    </source>
</evidence>
<name>A0A6P8IDI5_ACTTE</name>
<dbReference type="GO" id="GO:0048280">
    <property type="term" value="P:vesicle fusion with Golgi apparatus"/>
    <property type="evidence" value="ECO:0007669"/>
    <property type="project" value="TreeGrafter"/>
</dbReference>
<organism evidence="12 13">
    <name type="scientific">Actinia tenebrosa</name>
    <name type="common">Australian red waratah sea anemone</name>
    <dbReference type="NCBI Taxonomy" id="6105"/>
    <lineage>
        <taxon>Eukaryota</taxon>
        <taxon>Metazoa</taxon>
        <taxon>Cnidaria</taxon>
        <taxon>Anthozoa</taxon>
        <taxon>Hexacorallia</taxon>
        <taxon>Actiniaria</taxon>
        <taxon>Actiniidae</taxon>
        <taxon>Actinia</taxon>
    </lineage>
</organism>
<dbReference type="Proteomes" id="UP000515163">
    <property type="component" value="Unplaced"/>
</dbReference>
<dbReference type="InterPro" id="IPR006977">
    <property type="entry name" value="Yip1_dom"/>
</dbReference>
<dbReference type="InParanoid" id="A0A6P8IDI5"/>
<evidence type="ECO:0000256" key="5">
    <source>
        <dbReference type="ARBA" id="ARBA00023034"/>
    </source>
</evidence>
<feature type="transmembrane region" description="Helical" evidence="9">
    <location>
        <begin position="242"/>
        <end position="259"/>
    </location>
</feature>
<keyword evidence="3 9" id="KW-0812">Transmembrane</keyword>
<dbReference type="PANTHER" id="PTHR21236:SF7">
    <property type="entry name" value="PROTEIN YIPF4"/>
    <property type="match status" value="1"/>
</dbReference>
<dbReference type="OrthoDB" id="411251at2759"/>
<evidence type="ECO:0000256" key="1">
    <source>
        <dbReference type="ARBA" id="ARBA00004653"/>
    </source>
</evidence>
<feature type="domain" description="Yip1" evidence="11">
    <location>
        <begin position="118"/>
        <end position="256"/>
    </location>
</feature>
<dbReference type="InterPro" id="IPR045231">
    <property type="entry name" value="Yip1/4-like"/>
</dbReference>
<comment type="subcellular location">
    <subcellularLocation>
        <location evidence="1 9">Golgi apparatus membrane</location>
        <topology evidence="1 9">Multi-pass membrane protein</topology>
    </subcellularLocation>
    <subcellularLocation>
        <location evidence="7">Golgi apparatus</location>
        <location evidence="7">cis-Golgi network membrane</location>
    </subcellularLocation>
</comment>
<evidence type="ECO:0000313" key="13">
    <source>
        <dbReference type="RefSeq" id="XP_031563520.1"/>
    </source>
</evidence>
<dbReference type="GeneID" id="116299011"/>
<feature type="transmembrane region" description="Helical" evidence="9">
    <location>
        <begin position="212"/>
        <end position="230"/>
    </location>
</feature>
<dbReference type="GO" id="GO:0006888">
    <property type="term" value="P:endoplasmic reticulum to Golgi vesicle-mediated transport"/>
    <property type="evidence" value="ECO:0007669"/>
    <property type="project" value="InterPro"/>
</dbReference>
<evidence type="ECO:0000256" key="6">
    <source>
        <dbReference type="ARBA" id="ARBA00023136"/>
    </source>
</evidence>
<dbReference type="GO" id="GO:0005802">
    <property type="term" value="C:trans-Golgi network"/>
    <property type="evidence" value="ECO:0007669"/>
    <property type="project" value="TreeGrafter"/>
</dbReference>
<feature type="transmembrane region" description="Helical" evidence="9">
    <location>
        <begin position="131"/>
        <end position="147"/>
    </location>
</feature>
<feature type="transmembrane region" description="Helical" evidence="9">
    <location>
        <begin position="186"/>
        <end position="206"/>
    </location>
</feature>
<keyword evidence="5" id="KW-0333">Golgi apparatus</keyword>
<dbReference type="RefSeq" id="XP_031563520.1">
    <property type="nucleotide sequence ID" value="XM_031707660.1"/>
</dbReference>
<keyword evidence="12" id="KW-1185">Reference proteome</keyword>
<evidence type="ECO:0000256" key="7">
    <source>
        <dbReference type="ARBA" id="ARBA00024188"/>
    </source>
</evidence>
<dbReference type="FunCoup" id="A0A6P8IDI5">
    <property type="interactions" value="1877"/>
</dbReference>
<dbReference type="KEGG" id="aten:116299011"/>
<feature type="compositionally biased region" description="Polar residues" evidence="10">
    <location>
        <begin position="11"/>
        <end position="21"/>
    </location>
</feature>
<dbReference type="Pfam" id="PF04893">
    <property type="entry name" value="Yip1"/>
    <property type="match status" value="1"/>
</dbReference>
<feature type="compositionally biased region" description="Polar residues" evidence="10">
    <location>
        <begin position="30"/>
        <end position="45"/>
    </location>
</feature>
<keyword evidence="4 9" id="KW-1133">Transmembrane helix</keyword>
<feature type="transmembrane region" description="Helical" evidence="9">
    <location>
        <begin position="153"/>
        <end position="174"/>
    </location>
</feature>
<accession>A0A6P8IDI5</accession>
<gene>
    <name evidence="13" type="primary">LOC116299011</name>
</gene>
<comment type="similarity">
    <text evidence="2 9">Belongs to the YIP1 family.</text>
</comment>
<reference evidence="13" key="1">
    <citation type="submission" date="2025-08" db="UniProtKB">
        <authorList>
            <consortium name="RefSeq"/>
        </authorList>
    </citation>
    <scope>IDENTIFICATION</scope>
    <source>
        <tissue evidence="13">Tentacle</tissue>
    </source>
</reference>
<evidence type="ECO:0000256" key="2">
    <source>
        <dbReference type="ARBA" id="ARBA00010596"/>
    </source>
</evidence>
<dbReference type="GO" id="GO:0000139">
    <property type="term" value="C:Golgi membrane"/>
    <property type="evidence" value="ECO:0007669"/>
    <property type="project" value="UniProtKB-SubCell"/>
</dbReference>
<comment type="function">
    <text evidence="8">Involved in the maintenance of the Golgi structure.</text>
</comment>
<dbReference type="AlphaFoldDB" id="A0A6P8IDI5"/>